<dbReference type="eggNOG" id="KOG0200">
    <property type="taxonomic scope" value="Eukaryota"/>
</dbReference>
<dbReference type="InParanoid" id="A0A1X7VMH0"/>
<evidence type="ECO:0000313" key="20">
    <source>
        <dbReference type="EnsemblMetazoa" id="Aqu2.1.40603_001"/>
    </source>
</evidence>
<dbReference type="GO" id="GO:0005524">
    <property type="term" value="F:ATP binding"/>
    <property type="evidence" value="ECO:0007669"/>
    <property type="project" value="UniProtKB-UniRule"/>
</dbReference>
<evidence type="ECO:0000256" key="13">
    <source>
        <dbReference type="ARBA" id="ARBA00023319"/>
    </source>
</evidence>
<keyword evidence="10" id="KW-1015">Disulfide bond</keyword>
<dbReference type="GO" id="GO:0007169">
    <property type="term" value="P:cell surface receptor protein tyrosine kinase signaling pathway"/>
    <property type="evidence" value="ECO:0007669"/>
    <property type="project" value="TreeGrafter"/>
</dbReference>
<evidence type="ECO:0000256" key="7">
    <source>
        <dbReference type="ARBA" id="ARBA00022989"/>
    </source>
</evidence>
<feature type="binding site" evidence="15">
    <location>
        <position position="625"/>
    </location>
    <ligand>
        <name>ATP</name>
        <dbReference type="ChEBI" id="CHEBI:30616"/>
    </ligand>
</feature>
<keyword evidence="21" id="KW-1185">Reference proteome</keyword>
<dbReference type="InterPro" id="IPR050122">
    <property type="entry name" value="RTK"/>
</dbReference>
<reference evidence="21" key="1">
    <citation type="journal article" date="2010" name="Nature">
        <title>The Amphimedon queenslandica genome and the evolution of animal complexity.</title>
        <authorList>
            <person name="Srivastava M."/>
            <person name="Simakov O."/>
            <person name="Chapman J."/>
            <person name="Fahey B."/>
            <person name="Gauthier M.E."/>
            <person name="Mitros T."/>
            <person name="Richards G.S."/>
            <person name="Conaco C."/>
            <person name="Dacre M."/>
            <person name="Hellsten U."/>
            <person name="Larroux C."/>
            <person name="Putnam N.H."/>
            <person name="Stanke M."/>
            <person name="Adamska M."/>
            <person name="Darling A."/>
            <person name="Degnan S.M."/>
            <person name="Oakley T.H."/>
            <person name="Plachetzki D.C."/>
            <person name="Zhai Y."/>
            <person name="Adamski M."/>
            <person name="Calcino A."/>
            <person name="Cummins S.F."/>
            <person name="Goodstein D.M."/>
            <person name="Harris C."/>
            <person name="Jackson D.J."/>
            <person name="Leys S.P."/>
            <person name="Shu S."/>
            <person name="Woodcroft B.J."/>
            <person name="Vervoort M."/>
            <person name="Kosik K.S."/>
            <person name="Manning G."/>
            <person name="Degnan B.M."/>
            <person name="Rokhsar D.S."/>
        </authorList>
    </citation>
    <scope>NUCLEOTIDE SEQUENCE [LARGE SCALE GENOMIC DNA]</scope>
</reference>
<keyword evidence="2" id="KW-0808">Transferase</keyword>
<keyword evidence="12" id="KW-0325">Glycoprotein</keyword>
<dbReference type="STRING" id="400682.A0A1X7VMH0"/>
<comment type="catalytic activity">
    <reaction evidence="14">
        <text>L-tyrosyl-[protein] + ATP = O-phospho-L-tyrosyl-[protein] + ADP + H(+)</text>
        <dbReference type="Rhea" id="RHEA:10596"/>
        <dbReference type="Rhea" id="RHEA-COMP:10136"/>
        <dbReference type="Rhea" id="RHEA-COMP:20101"/>
        <dbReference type="ChEBI" id="CHEBI:15378"/>
        <dbReference type="ChEBI" id="CHEBI:30616"/>
        <dbReference type="ChEBI" id="CHEBI:46858"/>
        <dbReference type="ChEBI" id="CHEBI:61978"/>
        <dbReference type="ChEBI" id="CHEBI:456216"/>
        <dbReference type="EC" id="2.7.10.1"/>
    </reaction>
</comment>
<dbReference type="Gene3D" id="1.10.510.10">
    <property type="entry name" value="Transferase(Phosphotransferase) domain 1"/>
    <property type="match status" value="1"/>
</dbReference>
<evidence type="ECO:0000256" key="10">
    <source>
        <dbReference type="ARBA" id="ARBA00023157"/>
    </source>
</evidence>
<evidence type="ECO:0000256" key="12">
    <source>
        <dbReference type="ARBA" id="ARBA00023180"/>
    </source>
</evidence>
<gene>
    <name evidence="20" type="primary">109593746</name>
</gene>
<dbReference type="EnsemblMetazoa" id="Aqu2.1.40603_001">
    <property type="protein sequence ID" value="Aqu2.1.40603_001"/>
    <property type="gene ID" value="Aqu2.1.40603"/>
</dbReference>
<dbReference type="Pfam" id="PF07714">
    <property type="entry name" value="PK_Tyr_Ser-Thr"/>
    <property type="match status" value="1"/>
</dbReference>
<dbReference type="SMART" id="SM00409">
    <property type="entry name" value="IG"/>
    <property type="match status" value="2"/>
</dbReference>
<dbReference type="CDD" id="cd00192">
    <property type="entry name" value="PTKc"/>
    <property type="match status" value="1"/>
</dbReference>
<evidence type="ECO:0000256" key="4">
    <source>
        <dbReference type="ARBA" id="ARBA00022741"/>
    </source>
</evidence>
<feature type="domain" description="Ig-like" evidence="19">
    <location>
        <begin position="337"/>
        <end position="450"/>
    </location>
</feature>
<dbReference type="EnsemblMetazoa" id="XM_020008786.1">
    <property type="protein sequence ID" value="XP_019864345.1"/>
    <property type="gene ID" value="LOC109593746"/>
</dbReference>
<dbReference type="InterPro" id="IPR013783">
    <property type="entry name" value="Ig-like_fold"/>
</dbReference>
<comment type="subcellular location">
    <subcellularLocation>
        <location evidence="1">Membrane</location>
        <topology evidence="1">Single-pass membrane protein</topology>
    </subcellularLocation>
</comment>
<evidence type="ECO:0000256" key="1">
    <source>
        <dbReference type="ARBA" id="ARBA00004167"/>
    </source>
</evidence>
<dbReference type="SUPFAM" id="SSF48726">
    <property type="entry name" value="Immunoglobulin"/>
    <property type="match status" value="1"/>
</dbReference>
<evidence type="ECO:0000256" key="14">
    <source>
        <dbReference type="ARBA" id="ARBA00051243"/>
    </source>
</evidence>
<dbReference type="PROSITE" id="PS00109">
    <property type="entry name" value="PROTEIN_KINASE_TYR"/>
    <property type="match status" value="1"/>
</dbReference>
<dbReference type="InterPro" id="IPR003599">
    <property type="entry name" value="Ig_sub"/>
</dbReference>
<dbReference type="InterPro" id="IPR017441">
    <property type="entry name" value="Protein_kinase_ATP_BS"/>
</dbReference>
<dbReference type="PROSITE" id="PS50835">
    <property type="entry name" value="IG_LIKE"/>
    <property type="match status" value="2"/>
</dbReference>
<dbReference type="FunFam" id="1.10.510.10:FF:000554">
    <property type="entry name" value="Predicted protein"/>
    <property type="match status" value="1"/>
</dbReference>
<evidence type="ECO:0000259" key="19">
    <source>
        <dbReference type="PROSITE" id="PS50835"/>
    </source>
</evidence>
<keyword evidence="17" id="KW-0732">Signal</keyword>
<feature type="domain" description="Ig-like" evidence="19">
    <location>
        <begin position="192"/>
        <end position="303"/>
    </location>
</feature>
<keyword evidence="7 16" id="KW-1133">Transmembrane helix</keyword>
<organism evidence="20">
    <name type="scientific">Amphimedon queenslandica</name>
    <name type="common">Sponge</name>
    <dbReference type="NCBI Taxonomy" id="400682"/>
    <lineage>
        <taxon>Eukaryota</taxon>
        <taxon>Metazoa</taxon>
        <taxon>Porifera</taxon>
        <taxon>Demospongiae</taxon>
        <taxon>Heteroscleromorpha</taxon>
        <taxon>Haplosclerida</taxon>
        <taxon>Niphatidae</taxon>
        <taxon>Amphimedon</taxon>
    </lineage>
</organism>
<dbReference type="GO" id="GO:0043235">
    <property type="term" value="C:receptor complex"/>
    <property type="evidence" value="ECO:0007669"/>
    <property type="project" value="TreeGrafter"/>
</dbReference>
<dbReference type="PROSITE" id="PS50011">
    <property type="entry name" value="PROTEIN_KINASE_DOM"/>
    <property type="match status" value="1"/>
</dbReference>
<evidence type="ECO:0000313" key="21">
    <source>
        <dbReference type="Proteomes" id="UP000007879"/>
    </source>
</evidence>
<keyword evidence="8 16" id="KW-0472">Membrane</keyword>
<feature type="signal peptide" evidence="17">
    <location>
        <begin position="1"/>
        <end position="24"/>
    </location>
</feature>
<name>A0A1X7VMH0_AMPQE</name>
<evidence type="ECO:0000256" key="15">
    <source>
        <dbReference type="PROSITE-ProRule" id="PRU10141"/>
    </source>
</evidence>
<feature type="chain" id="PRO_5012101078" description="Receptor protein-tyrosine kinase" evidence="17">
    <location>
        <begin position="25"/>
        <end position="1008"/>
    </location>
</feature>
<dbReference type="GO" id="GO:0004714">
    <property type="term" value="F:transmembrane receptor protein tyrosine kinase activity"/>
    <property type="evidence" value="ECO:0007669"/>
    <property type="project" value="UniProtKB-EC"/>
</dbReference>
<dbReference type="PANTHER" id="PTHR24416">
    <property type="entry name" value="TYROSINE-PROTEIN KINASE RECEPTOR"/>
    <property type="match status" value="1"/>
</dbReference>
<proteinExistence type="predicted"/>
<dbReference type="InterPro" id="IPR000719">
    <property type="entry name" value="Prot_kinase_dom"/>
</dbReference>
<dbReference type="InterPro" id="IPR008266">
    <property type="entry name" value="Tyr_kinase_AS"/>
</dbReference>
<evidence type="ECO:0000256" key="2">
    <source>
        <dbReference type="ARBA" id="ARBA00022679"/>
    </source>
</evidence>
<evidence type="ECO:0000256" key="11">
    <source>
        <dbReference type="ARBA" id="ARBA00023170"/>
    </source>
</evidence>
<feature type="domain" description="Protein kinase" evidence="18">
    <location>
        <begin position="596"/>
        <end position="984"/>
    </location>
</feature>
<keyword evidence="3 16" id="KW-0812">Transmembrane</keyword>
<dbReference type="InterPro" id="IPR007110">
    <property type="entry name" value="Ig-like_dom"/>
</dbReference>
<dbReference type="OrthoDB" id="5984265at2759"/>
<evidence type="ECO:0000259" key="18">
    <source>
        <dbReference type="PROSITE" id="PS50011"/>
    </source>
</evidence>
<reference evidence="20" key="2">
    <citation type="submission" date="2017-05" db="UniProtKB">
        <authorList>
            <consortium name="EnsemblMetazoa"/>
        </authorList>
    </citation>
    <scope>IDENTIFICATION</scope>
</reference>
<dbReference type="KEGG" id="aqu:109593746"/>
<evidence type="ECO:0000256" key="3">
    <source>
        <dbReference type="ARBA" id="ARBA00022692"/>
    </source>
</evidence>
<evidence type="ECO:0000256" key="6">
    <source>
        <dbReference type="ARBA" id="ARBA00022840"/>
    </source>
</evidence>
<evidence type="ECO:0000256" key="16">
    <source>
        <dbReference type="SAM" id="Phobius"/>
    </source>
</evidence>
<protein>
    <recommendedName>
        <fullName evidence="22">Receptor protein-tyrosine kinase</fullName>
    </recommendedName>
</protein>
<sequence length="1008" mass="113334">MTSMPRFICFLVLLLSEKAFFSAARSITQEELITNACAIDRNTTIYNNFRADVIDRYNLTLLPKERNVNYFPNAAVDTQLVIPCFSCQVLPWSNESYIGEVMWCVSIWNPTEPIEACFNRTWNYSTPLAKELDILNNLEIIDSCRYYIFFNYQECIRIRSIKLYYEEAIFFSIRGDNHFISNVDVNNEPNEPSHHIQDFPSSPMYVEAGTELLLDCVFSSTAHFNLYIGWSLSNRDLFLIAEDPLCSNDCYVDKRGTAMENKAKRIRAYQARDQLACIFLSYKVHTYLYIEDVKLSDEGNYTCYYHYTPSWTSQKGFKTVNIIPVLPVISPIWLSVPDPTLNIPSFISSTINDTISLSCTVRVGLGASVYWIDPNNTVIDEYDSSTMESSEFSVYVESRNETTDDQYQIIAHRTLIISDFIDSLDDVVGVYKCVVSDPGYQEKSVYEEYSVILTNIVSSTGVPSASASSLQTLSSSLIMTSPSPVSSPLPTSNPLINDNHIIILTLSSVFITIVLIVFSLVIATFMYCRRKSMSTTYTPSLRKAPAPPVTKNGVIGGGTASAGSVQVLAKGLMAPTSFMFFPKFDMSEREVSRQHLMFIDKLGSGLFGQVWKAYILGSESIVAVKTTKDQCSLRDEENLKEELQIMKKIQPHANVINLLGFCTSDGPVSIIMEYALYGNLHDFLKYCRPPLFPSRGGGPLMYNWINHHTAISSPHSSYSSSSCSSPSSSTTPFLDKSSHVPLSAQVSNSTTHTYLQFSSDLTTPPPSLHQFSLEDPSAGRSLFEALSHQVAGLVPSAHSACPLSHDYINIPGRIRNGDFLNFAFQIASGLDHLKRMNLIHCDLAARNILVSKEQVLKISDFGLAKEVSDDKSYYRRNPRDRIPIKWTSPEALETWVYSHKSDIWSYGVVLWEIATYGDSPYREVNTSGIWDNMISHLKSGNRLEQPLNCPDIFYNIMCMCWELDPERRPDATDVIKLLSRKPSLLLSDVSEDDASSCHSDSVYVDTPI</sequence>
<keyword evidence="6 15" id="KW-0067">ATP-binding</keyword>
<evidence type="ECO:0000256" key="17">
    <source>
        <dbReference type="SAM" id="SignalP"/>
    </source>
</evidence>
<dbReference type="PROSITE" id="PS00107">
    <property type="entry name" value="PROTEIN_KINASE_ATP"/>
    <property type="match status" value="1"/>
</dbReference>
<dbReference type="Proteomes" id="UP000007879">
    <property type="component" value="Unassembled WGS sequence"/>
</dbReference>
<keyword evidence="9" id="KW-0829">Tyrosine-protein kinase</keyword>
<dbReference type="GO" id="GO:0005886">
    <property type="term" value="C:plasma membrane"/>
    <property type="evidence" value="ECO:0007669"/>
    <property type="project" value="TreeGrafter"/>
</dbReference>
<evidence type="ECO:0008006" key="22">
    <source>
        <dbReference type="Google" id="ProtNLM"/>
    </source>
</evidence>
<dbReference type="SUPFAM" id="SSF56112">
    <property type="entry name" value="Protein kinase-like (PK-like)"/>
    <property type="match status" value="1"/>
</dbReference>
<evidence type="ECO:0000256" key="5">
    <source>
        <dbReference type="ARBA" id="ARBA00022777"/>
    </source>
</evidence>
<dbReference type="InterPro" id="IPR001245">
    <property type="entry name" value="Ser-Thr/Tyr_kinase_cat_dom"/>
</dbReference>
<dbReference type="AlphaFoldDB" id="A0A1X7VMH0"/>
<evidence type="ECO:0000256" key="9">
    <source>
        <dbReference type="ARBA" id="ARBA00023137"/>
    </source>
</evidence>
<keyword evidence="5" id="KW-0418">Kinase</keyword>
<accession>A0A1X7VMH0</accession>
<evidence type="ECO:0000256" key="8">
    <source>
        <dbReference type="ARBA" id="ARBA00023136"/>
    </source>
</evidence>
<dbReference type="Gene3D" id="3.30.200.20">
    <property type="entry name" value="Phosphorylase Kinase, domain 1"/>
    <property type="match status" value="1"/>
</dbReference>
<dbReference type="InterPro" id="IPR036179">
    <property type="entry name" value="Ig-like_dom_sf"/>
</dbReference>
<feature type="transmembrane region" description="Helical" evidence="16">
    <location>
        <begin position="501"/>
        <end position="527"/>
    </location>
</feature>
<dbReference type="Gene3D" id="2.60.40.10">
    <property type="entry name" value="Immunoglobulins"/>
    <property type="match status" value="2"/>
</dbReference>
<keyword evidence="4 15" id="KW-0547">Nucleotide-binding</keyword>
<keyword evidence="13" id="KW-0393">Immunoglobulin domain</keyword>
<dbReference type="InterPro" id="IPR011009">
    <property type="entry name" value="Kinase-like_dom_sf"/>
</dbReference>
<keyword evidence="11" id="KW-0675">Receptor</keyword>
<dbReference type="PANTHER" id="PTHR24416:SF611">
    <property type="entry name" value="TYROSINE-PROTEIN KINASE TRANSMEMBRANE RECEPTOR ROR"/>
    <property type="match status" value="1"/>
</dbReference>